<feature type="compositionally biased region" description="Polar residues" evidence="1">
    <location>
        <begin position="59"/>
        <end position="74"/>
    </location>
</feature>
<dbReference type="EMBL" id="KV875096">
    <property type="protein sequence ID" value="OIW31117.1"/>
    <property type="molecule type" value="Genomic_DNA"/>
</dbReference>
<organism evidence="2 3">
    <name type="scientific">Coniochaeta ligniaria NRRL 30616</name>
    <dbReference type="NCBI Taxonomy" id="1408157"/>
    <lineage>
        <taxon>Eukaryota</taxon>
        <taxon>Fungi</taxon>
        <taxon>Dikarya</taxon>
        <taxon>Ascomycota</taxon>
        <taxon>Pezizomycotina</taxon>
        <taxon>Sordariomycetes</taxon>
        <taxon>Sordariomycetidae</taxon>
        <taxon>Coniochaetales</taxon>
        <taxon>Coniochaetaceae</taxon>
        <taxon>Coniochaeta</taxon>
    </lineage>
</organism>
<evidence type="ECO:0000313" key="2">
    <source>
        <dbReference type="EMBL" id="OIW31117.1"/>
    </source>
</evidence>
<protein>
    <submittedName>
        <fullName evidence="2">Uncharacterized protein</fullName>
    </submittedName>
</protein>
<gene>
    <name evidence="2" type="ORF">CONLIGDRAFT_643132</name>
</gene>
<sequence length="269" mass="29259">MADQHASSGSGRAQDSGPNNKLRKWQHTSSELRKDPKRQVPGLFTHASALKTVMITVPDQDSTSNPTRINTNGRRSSEDSQLDTGIAVNRERDDDIRILSAGTDNSEQDVSRIPNRNPKSPSTQRAVLGAKSLYCIKQQRHTEIGKRGSESSHEAASQPVINDGTDQILTFDVPAHYTTFGQQDHSTNPDSGPRMGISNKTGSNTCDIADLLRGNNNTEADGSSPDQEPPGGSSESGESDSDTNNYTLCGSEKIVRHNDRRCSHPSHRQ</sequence>
<feature type="region of interest" description="Disordered" evidence="1">
    <location>
        <begin position="179"/>
        <end position="269"/>
    </location>
</feature>
<feature type="region of interest" description="Disordered" evidence="1">
    <location>
        <begin position="1"/>
        <end position="42"/>
    </location>
</feature>
<keyword evidence="3" id="KW-1185">Reference proteome</keyword>
<feature type="region of interest" description="Disordered" evidence="1">
    <location>
        <begin position="55"/>
        <end position="85"/>
    </location>
</feature>
<evidence type="ECO:0000256" key="1">
    <source>
        <dbReference type="SAM" id="MobiDB-lite"/>
    </source>
</evidence>
<name>A0A1J7IUW9_9PEZI</name>
<accession>A0A1J7IUW9</accession>
<feature type="region of interest" description="Disordered" evidence="1">
    <location>
        <begin position="142"/>
        <end position="163"/>
    </location>
</feature>
<feature type="compositionally biased region" description="Basic and acidic residues" evidence="1">
    <location>
        <begin position="142"/>
        <end position="153"/>
    </location>
</feature>
<proteinExistence type="predicted"/>
<dbReference type="AlphaFoldDB" id="A0A1J7IUW9"/>
<feature type="compositionally biased region" description="Basic and acidic residues" evidence="1">
    <location>
        <begin position="253"/>
        <end position="262"/>
    </location>
</feature>
<reference evidence="2 3" key="1">
    <citation type="submission" date="2016-10" db="EMBL/GenBank/DDBJ databases">
        <title>Draft genome sequence of Coniochaeta ligniaria NRRL30616, a lignocellulolytic fungus for bioabatement of inhibitors in plant biomass hydrolysates.</title>
        <authorList>
            <consortium name="DOE Joint Genome Institute"/>
            <person name="Jimenez D.J."/>
            <person name="Hector R.E."/>
            <person name="Riley R."/>
            <person name="Sun H."/>
            <person name="Grigoriev I.V."/>
            <person name="Van Elsas J.D."/>
            <person name="Nichols N.N."/>
        </authorList>
    </citation>
    <scope>NUCLEOTIDE SEQUENCE [LARGE SCALE GENOMIC DNA]</scope>
    <source>
        <strain evidence="2 3">NRRL 30616</strain>
    </source>
</reference>
<feature type="compositionally biased region" description="Low complexity" evidence="1">
    <location>
        <begin position="221"/>
        <end position="236"/>
    </location>
</feature>
<feature type="compositionally biased region" description="Polar residues" evidence="1">
    <location>
        <begin position="179"/>
        <end position="190"/>
    </location>
</feature>
<feature type="region of interest" description="Disordered" evidence="1">
    <location>
        <begin position="99"/>
        <end position="125"/>
    </location>
</feature>
<dbReference type="InParanoid" id="A0A1J7IUW9"/>
<dbReference type="Proteomes" id="UP000182658">
    <property type="component" value="Unassembled WGS sequence"/>
</dbReference>
<feature type="compositionally biased region" description="Polar residues" evidence="1">
    <location>
        <begin position="1"/>
        <end position="19"/>
    </location>
</feature>
<evidence type="ECO:0000313" key="3">
    <source>
        <dbReference type="Proteomes" id="UP000182658"/>
    </source>
</evidence>